<name>A0A833QQN5_9POAL</name>
<dbReference type="PANTHER" id="PTHR34782:SF1">
    <property type="entry name" value="PHOSPHORIBOSYLFORMYLGLYCINAMIDINE SYNTHASE"/>
    <property type="match status" value="1"/>
</dbReference>
<evidence type="ECO:0000313" key="1">
    <source>
        <dbReference type="EMBL" id="KAF3323659.1"/>
    </source>
</evidence>
<dbReference type="AlphaFoldDB" id="A0A833QQN5"/>
<proteinExistence type="predicted"/>
<dbReference type="EMBL" id="SWLB01000023">
    <property type="protein sequence ID" value="KAF3323659.1"/>
    <property type="molecule type" value="Genomic_DNA"/>
</dbReference>
<dbReference type="SUPFAM" id="SSF117991">
    <property type="entry name" value="YbeD/HP0495-like"/>
    <property type="match status" value="1"/>
</dbReference>
<dbReference type="Gene3D" id="3.30.70.260">
    <property type="match status" value="1"/>
</dbReference>
<reference evidence="1" key="1">
    <citation type="submission" date="2020-01" db="EMBL/GenBank/DDBJ databases">
        <title>Genome sequence of Kobresia littledalei, the first chromosome-level genome in the family Cyperaceae.</title>
        <authorList>
            <person name="Qu G."/>
        </authorList>
    </citation>
    <scope>NUCLEOTIDE SEQUENCE</scope>
    <source>
        <strain evidence="1">C.B.Clarke</strain>
        <tissue evidence="1">Leaf</tissue>
    </source>
</reference>
<dbReference type="Proteomes" id="UP000623129">
    <property type="component" value="Unassembled WGS sequence"/>
</dbReference>
<organism evidence="1 2">
    <name type="scientific">Carex littledalei</name>
    <dbReference type="NCBI Taxonomy" id="544730"/>
    <lineage>
        <taxon>Eukaryota</taxon>
        <taxon>Viridiplantae</taxon>
        <taxon>Streptophyta</taxon>
        <taxon>Embryophyta</taxon>
        <taxon>Tracheophyta</taxon>
        <taxon>Spermatophyta</taxon>
        <taxon>Magnoliopsida</taxon>
        <taxon>Liliopsida</taxon>
        <taxon>Poales</taxon>
        <taxon>Cyperaceae</taxon>
        <taxon>Cyperoideae</taxon>
        <taxon>Cariceae</taxon>
        <taxon>Carex</taxon>
        <taxon>Carex subgen. Euthyceras</taxon>
    </lineage>
</organism>
<protein>
    <submittedName>
        <fullName evidence="1">Uncharacterized protein</fullName>
    </submittedName>
</protein>
<accession>A0A833QQN5</accession>
<dbReference type="PANTHER" id="PTHR34782">
    <property type="entry name" value="PHOSPHORIBOSYLFORMYLGLYCINAMIDINE SYNTHASE"/>
    <property type="match status" value="1"/>
</dbReference>
<sequence>MVVAVESVLQEPILRVSLVIKKGKYVSVNIGPIRVVSSEQAQAVYNAMRRDDRMNPKLNIYDCTIGENGLQIHS</sequence>
<gene>
    <name evidence="1" type="ORF">FCM35_KLT12390</name>
</gene>
<dbReference type="InterPro" id="IPR027471">
    <property type="entry name" value="YbeD-like_sf"/>
</dbReference>
<dbReference type="Pfam" id="PF04359">
    <property type="entry name" value="DUF493"/>
    <property type="match status" value="1"/>
</dbReference>
<evidence type="ECO:0000313" key="2">
    <source>
        <dbReference type="Proteomes" id="UP000623129"/>
    </source>
</evidence>
<dbReference type="OrthoDB" id="533321at2759"/>
<dbReference type="InterPro" id="IPR007454">
    <property type="entry name" value="UPF0250_YbeD-like"/>
</dbReference>
<comment type="caution">
    <text evidence="1">The sequence shown here is derived from an EMBL/GenBank/DDBJ whole genome shotgun (WGS) entry which is preliminary data.</text>
</comment>
<keyword evidence="2" id="KW-1185">Reference proteome</keyword>